<dbReference type="InterPro" id="IPR029060">
    <property type="entry name" value="PIN-like_dom_sf"/>
</dbReference>
<protein>
    <recommendedName>
        <fullName evidence="1">PIN domain-containing protein</fullName>
    </recommendedName>
</protein>
<reference evidence="2 3" key="1">
    <citation type="submission" date="2017-08" db="EMBL/GenBank/DDBJ databases">
        <title>The whole genome shortgun sequences of strain Leeuwenhoekiella nanhaiensis G18 from the South China Sea.</title>
        <authorList>
            <person name="Liu Q."/>
        </authorList>
    </citation>
    <scope>NUCLEOTIDE SEQUENCE [LARGE SCALE GENOMIC DNA]</scope>
    <source>
        <strain evidence="2 3">G18</strain>
    </source>
</reference>
<feature type="domain" description="PIN" evidence="1">
    <location>
        <begin position="2"/>
        <end position="134"/>
    </location>
</feature>
<dbReference type="AlphaFoldDB" id="A0A2G1VRM4"/>
<proteinExistence type="predicted"/>
<name>A0A2G1VRM4_9FLAO</name>
<dbReference type="OrthoDB" id="1435640at2"/>
<dbReference type="Pfam" id="PF13638">
    <property type="entry name" value="PIN_4"/>
    <property type="match status" value="1"/>
</dbReference>
<dbReference type="SMART" id="SM00670">
    <property type="entry name" value="PINc"/>
    <property type="match status" value="1"/>
</dbReference>
<accession>A0A2G1VRM4</accession>
<dbReference type="Gene3D" id="3.40.50.1010">
    <property type="entry name" value="5'-nuclease"/>
    <property type="match status" value="1"/>
</dbReference>
<evidence type="ECO:0000313" key="2">
    <source>
        <dbReference type="EMBL" id="PHQ29394.1"/>
    </source>
</evidence>
<evidence type="ECO:0000313" key="3">
    <source>
        <dbReference type="Proteomes" id="UP000229433"/>
    </source>
</evidence>
<dbReference type="SUPFAM" id="SSF88723">
    <property type="entry name" value="PIN domain-like"/>
    <property type="match status" value="1"/>
</dbReference>
<comment type="caution">
    <text evidence="2">The sequence shown here is derived from an EMBL/GenBank/DDBJ whole genome shotgun (WGS) entry which is preliminary data.</text>
</comment>
<sequence length="420" mass="49642">MKYIFLDTNIFLHFQNFEKIDWLSESSSETCKLIIPPVVIDELDEKKIGTNKIGNRARNVLNRFEELVEMEDSKINEDIDFEILLSKPRREIYETNNLNFDEKDHRLIASIIQFCEGCDLDKILLCSNDIGPRLRAKMYGIQSLKLNSKYLIPNQISEEEKKIKNLERENQILKSRVPKLEVFFDNEKNHIKFQLEKKDFSNFESFKREKLSQIKIDYPHLEYSKSKSNTVLQFSSLNPSQIREYNDALNIYYEEYEKVLDDIFKYEQKELCTFEIQLIIKNIGNTPARDIDLHLHFPDGFRLIESTNKEEYPELPKPPYKPKHPFDFGFSNHPILPSLYTRMGQDVNLNLNSPSIKKTNSYDVDFHRANLKHGYVEELEKLLIIFDNEQSINNFKIDYQLSSADIPEKIIGKLNLIFEK</sequence>
<organism evidence="2 3">
    <name type="scientific">Leeuwenhoekiella nanhaiensis</name>
    <dbReference type="NCBI Taxonomy" id="1655491"/>
    <lineage>
        <taxon>Bacteria</taxon>
        <taxon>Pseudomonadati</taxon>
        <taxon>Bacteroidota</taxon>
        <taxon>Flavobacteriia</taxon>
        <taxon>Flavobacteriales</taxon>
        <taxon>Flavobacteriaceae</taxon>
        <taxon>Leeuwenhoekiella</taxon>
    </lineage>
</organism>
<dbReference type="Proteomes" id="UP000229433">
    <property type="component" value="Unassembled WGS sequence"/>
</dbReference>
<dbReference type="RefSeq" id="WP_099646245.1">
    <property type="nucleotide sequence ID" value="NZ_KZ319290.1"/>
</dbReference>
<keyword evidence="3" id="KW-1185">Reference proteome</keyword>
<evidence type="ECO:0000259" key="1">
    <source>
        <dbReference type="SMART" id="SM00670"/>
    </source>
</evidence>
<gene>
    <name evidence="2" type="ORF">CJ305_10665</name>
</gene>
<dbReference type="InterPro" id="IPR002716">
    <property type="entry name" value="PIN_dom"/>
</dbReference>
<dbReference type="EMBL" id="NQXA01000007">
    <property type="protein sequence ID" value="PHQ29394.1"/>
    <property type="molecule type" value="Genomic_DNA"/>
</dbReference>